<keyword evidence="2 7" id="KW-0813">Transport</keyword>
<feature type="transmembrane region" description="Helical" evidence="7">
    <location>
        <begin position="21"/>
        <end position="43"/>
    </location>
</feature>
<dbReference type="SUPFAM" id="SSF161098">
    <property type="entry name" value="MetI-like"/>
    <property type="match status" value="1"/>
</dbReference>
<evidence type="ECO:0000313" key="9">
    <source>
        <dbReference type="EMBL" id="NUU17780.1"/>
    </source>
</evidence>
<dbReference type="AlphaFoldDB" id="A0A7Y6A176"/>
<comment type="similarity">
    <text evidence="7">Belongs to the binding-protein-dependent transport system permease family.</text>
</comment>
<feature type="transmembrane region" description="Helical" evidence="7">
    <location>
        <begin position="222"/>
        <end position="243"/>
    </location>
</feature>
<evidence type="ECO:0000256" key="5">
    <source>
        <dbReference type="ARBA" id="ARBA00022989"/>
    </source>
</evidence>
<keyword evidence="3" id="KW-1003">Cell membrane</keyword>
<dbReference type="PROSITE" id="PS50928">
    <property type="entry name" value="ABC_TM1"/>
    <property type="match status" value="1"/>
</dbReference>
<reference evidence="9 10" key="1">
    <citation type="submission" date="2020-05" db="EMBL/GenBank/DDBJ databases">
        <title>Genome Sequencing of Type Strains.</title>
        <authorList>
            <person name="Lemaire J.F."/>
            <person name="Inderbitzin P."/>
            <person name="Gregorio O.A."/>
            <person name="Collins S.B."/>
            <person name="Wespe N."/>
            <person name="Knight-Connoni V."/>
        </authorList>
    </citation>
    <scope>NUCLEOTIDE SEQUENCE [LARGE SCALE GENOMIC DNA]</scope>
    <source>
        <strain evidence="9 10">ATCC 25174</strain>
    </source>
</reference>
<dbReference type="Gene3D" id="1.10.3720.10">
    <property type="entry name" value="MetI-like"/>
    <property type="match status" value="1"/>
</dbReference>
<proteinExistence type="inferred from homology"/>
<evidence type="ECO:0000259" key="8">
    <source>
        <dbReference type="PROSITE" id="PS50928"/>
    </source>
</evidence>
<dbReference type="GO" id="GO:0005886">
    <property type="term" value="C:plasma membrane"/>
    <property type="evidence" value="ECO:0007669"/>
    <property type="project" value="UniProtKB-SubCell"/>
</dbReference>
<keyword evidence="5 7" id="KW-1133">Transmembrane helix</keyword>
<feature type="domain" description="ABC transmembrane type-1" evidence="8">
    <location>
        <begin position="67"/>
        <end position="252"/>
    </location>
</feature>
<keyword evidence="10" id="KW-1185">Reference proteome</keyword>
<dbReference type="RefSeq" id="WP_175347718.1">
    <property type="nucleotide sequence ID" value="NZ_JABMCI010000063.1"/>
</dbReference>
<comment type="caution">
    <text evidence="9">The sequence shown here is derived from an EMBL/GenBank/DDBJ whole genome shotgun (WGS) entry which is preliminary data.</text>
</comment>
<gene>
    <name evidence="9" type="ORF">HP550_11025</name>
</gene>
<comment type="subcellular location">
    <subcellularLocation>
        <location evidence="1 7">Cell membrane</location>
        <topology evidence="1 7">Multi-pass membrane protein</topology>
    </subcellularLocation>
</comment>
<dbReference type="Proteomes" id="UP000565724">
    <property type="component" value="Unassembled WGS sequence"/>
</dbReference>
<protein>
    <submittedName>
        <fullName evidence="9">ABC transporter permease subunit</fullName>
    </submittedName>
</protein>
<feature type="transmembrane region" description="Helical" evidence="7">
    <location>
        <begin position="130"/>
        <end position="148"/>
    </location>
</feature>
<accession>A0A7Y6A176</accession>
<evidence type="ECO:0000313" key="10">
    <source>
        <dbReference type="Proteomes" id="UP000565724"/>
    </source>
</evidence>
<feature type="transmembrane region" description="Helical" evidence="7">
    <location>
        <begin position="105"/>
        <end position="124"/>
    </location>
</feature>
<evidence type="ECO:0000256" key="2">
    <source>
        <dbReference type="ARBA" id="ARBA00022448"/>
    </source>
</evidence>
<organism evidence="9 10">
    <name type="scientific">Cellulomonas humilata</name>
    <dbReference type="NCBI Taxonomy" id="144055"/>
    <lineage>
        <taxon>Bacteria</taxon>
        <taxon>Bacillati</taxon>
        <taxon>Actinomycetota</taxon>
        <taxon>Actinomycetes</taxon>
        <taxon>Micrococcales</taxon>
        <taxon>Cellulomonadaceae</taxon>
        <taxon>Cellulomonas</taxon>
    </lineage>
</organism>
<evidence type="ECO:0000256" key="6">
    <source>
        <dbReference type="ARBA" id="ARBA00023136"/>
    </source>
</evidence>
<dbReference type="GO" id="GO:0055085">
    <property type="term" value="P:transmembrane transport"/>
    <property type="evidence" value="ECO:0007669"/>
    <property type="project" value="InterPro"/>
</dbReference>
<dbReference type="CDD" id="cd06261">
    <property type="entry name" value="TM_PBP2"/>
    <property type="match status" value="1"/>
</dbReference>
<keyword evidence="6 7" id="KW-0472">Membrane</keyword>
<keyword evidence="4 7" id="KW-0812">Transmembrane</keyword>
<dbReference type="Pfam" id="PF00528">
    <property type="entry name" value="BPD_transp_1"/>
    <property type="match status" value="1"/>
</dbReference>
<dbReference type="InterPro" id="IPR000515">
    <property type="entry name" value="MetI-like"/>
</dbReference>
<dbReference type="PANTHER" id="PTHR30151">
    <property type="entry name" value="ALKANE SULFONATE ABC TRANSPORTER-RELATED, MEMBRANE SUBUNIT"/>
    <property type="match status" value="1"/>
</dbReference>
<evidence type="ECO:0000256" key="4">
    <source>
        <dbReference type="ARBA" id="ARBA00022692"/>
    </source>
</evidence>
<name>A0A7Y6A176_9CELL</name>
<dbReference type="InterPro" id="IPR035906">
    <property type="entry name" value="MetI-like_sf"/>
</dbReference>
<feature type="transmembrane region" description="Helical" evidence="7">
    <location>
        <begin position="63"/>
        <end position="93"/>
    </location>
</feature>
<dbReference type="EMBL" id="JABMCI010000063">
    <property type="protein sequence ID" value="NUU17780.1"/>
    <property type="molecule type" value="Genomic_DNA"/>
</dbReference>
<evidence type="ECO:0000256" key="3">
    <source>
        <dbReference type="ARBA" id="ARBA00022475"/>
    </source>
</evidence>
<evidence type="ECO:0000256" key="1">
    <source>
        <dbReference type="ARBA" id="ARBA00004651"/>
    </source>
</evidence>
<evidence type="ECO:0000256" key="7">
    <source>
        <dbReference type="RuleBase" id="RU363032"/>
    </source>
</evidence>
<sequence length="259" mass="27377">MTSISAAEGTATLARGAVRPLAVVAFWVVVWQVSALVVGHEVLLASPAKVVARLGELSLTADFWATVWTSFARIAGGFVAASVLGVLGAALAATSRVVDALVTPALAAVRSTPVVSFIILVLIWVSSDQLALVISFLMVLPIIYTNVLEGIRHRDRALLEVADVFGVPRLRRLPAVDLPAVLPFFTAACRTGVGLAWKSGIAAEVIGLAEGSIGERLYEAKILLSSADLFAWTAVIIAVSFGVEKLLVTVLRRTERRLA</sequence>
<dbReference type="PANTHER" id="PTHR30151:SF0">
    <property type="entry name" value="ABC TRANSPORTER PERMEASE PROTEIN MJ0413-RELATED"/>
    <property type="match status" value="1"/>
</dbReference>